<dbReference type="AlphaFoldDB" id="A0A7I7T9W5"/>
<proteinExistence type="predicted"/>
<dbReference type="Proteomes" id="UP000467148">
    <property type="component" value="Chromosome"/>
</dbReference>
<accession>A0A7I7T9W5</accession>
<gene>
    <name evidence="2" type="ORF">MHEL_34920</name>
</gene>
<evidence type="ECO:0000313" key="3">
    <source>
        <dbReference type="Proteomes" id="UP000467148"/>
    </source>
</evidence>
<organism evidence="2 3">
    <name type="scientific">Mycolicibacterium helvum</name>
    <dbReference type="NCBI Taxonomy" id="1534349"/>
    <lineage>
        <taxon>Bacteria</taxon>
        <taxon>Bacillati</taxon>
        <taxon>Actinomycetota</taxon>
        <taxon>Actinomycetes</taxon>
        <taxon>Mycobacteriales</taxon>
        <taxon>Mycobacteriaceae</taxon>
        <taxon>Mycolicibacterium</taxon>
    </lineage>
</organism>
<feature type="compositionally biased region" description="Polar residues" evidence="1">
    <location>
        <begin position="337"/>
        <end position="346"/>
    </location>
</feature>
<reference evidence="2 3" key="1">
    <citation type="journal article" date="2019" name="Emerg. Microbes Infect.">
        <title>Comprehensive subspecies identification of 175 nontuberculous mycobacteria species based on 7547 genomic profiles.</title>
        <authorList>
            <person name="Matsumoto Y."/>
            <person name="Kinjo T."/>
            <person name="Motooka D."/>
            <person name="Nabeya D."/>
            <person name="Jung N."/>
            <person name="Uechi K."/>
            <person name="Horii T."/>
            <person name="Iida T."/>
            <person name="Fujita J."/>
            <person name="Nakamura S."/>
        </authorList>
    </citation>
    <scope>NUCLEOTIDE SEQUENCE [LARGE SCALE GENOMIC DNA]</scope>
    <source>
        <strain evidence="2 3">JCM 30396</strain>
    </source>
</reference>
<feature type="compositionally biased region" description="Low complexity" evidence="1">
    <location>
        <begin position="308"/>
        <end position="334"/>
    </location>
</feature>
<sequence>MTPVTQAHQALPAVQLPSAAQVAQVALAGFDSPLSELIGTFNSFNQWIFSADNTTAGYTALGGLTDAAGVDLAKTVLNFNSVGLIPQVVNDHAPFLTMLGLNGALTLESTMNAVTTIALIGSEAVWNLPGAFVTAAQQAVAGDISGAVATLQSAIVTPFVEAGQVALANVKYLVSDTLARSNALSQAIPALVDLVVKGTLGQASTLADAFITVAQNVVAGISHGSAEQVWNAAVDGFFGPKGIPGTILNLTVGAGVQVTPTSIIPSIRGEIQAVVHGIANALSQTGSTPPVPPPATAASALRAASVPEPAAAVESGASNGSSVGGKVSSTNGKSTTRHTTSSSAKSGASHGVAGSKRSAAKSSGD</sequence>
<protein>
    <submittedName>
        <fullName evidence="2">Uncharacterized protein</fullName>
    </submittedName>
</protein>
<evidence type="ECO:0000313" key="2">
    <source>
        <dbReference type="EMBL" id="BBY65249.1"/>
    </source>
</evidence>
<dbReference type="RefSeq" id="WP_345229401.1">
    <property type="nucleotide sequence ID" value="NZ_BAABEL010000030.1"/>
</dbReference>
<dbReference type="KEGG" id="mhev:MHEL_34920"/>
<evidence type="ECO:0000256" key="1">
    <source>
        <dbReference type="SAM" id="MobiDB-lite"/>
    </source>
</evidence>
<feature type="compositionally biased region" description="Low complexity" evidence="1">
    <location>
        <begin position="353"/>
        <end position="365"/>
    </location>
</feature>
<feature type="region of interest" description="Disordered" evidence="1">
    <location>
        <begin position="308"/>
        <end position="365"/>
    </location>
</feature>
<keyword evidence="3" id="KW-1185">Reference proteome</keyword>
<dbReference type="EMBL" id="AP022596">
    <property type="protein sequence ID" value="BBY65249.1"/>
    <property type="molecule type" value="Genomic_DNA"/>
</dbReference>
<name>A0A7I7T9W5_9MYCO</name>